<protein>
    <submittedName>
        <fullName evidence="3">Membrane protein</fullName>
    </submittedName>
</protein>
<dbReference type="GO" id="GO:0016020">
    <property type="term" value="C:membrane"/>
    <property type="evidence" value="ECO:0007669"/>
    <property type="project" value="InterPro"/>
</dbReference>
<dbReference type="RefSeq" id="WP_188666076.1">
    <property type="nucleotide sequence ID" value="NZ_BMHV01000021.1"/>
</dbReference>
<dbReference type="Pfam" id="PF00892">
    <property type="entry name" value="EamA"/>
    <property type="match status" value="2"/>
</dbReference>
<feature type="transmembrane region" description="Helical" evidence="1">
    <location>
        <begin position="154"/>
        <end position="170"/>
    </location>
</feature>
<evidence type="ECO:0000256" key="1">
    <source>
        <dbReference type="SAM" id="Phobius"/>
    </source>
</evidence>
<dbReference type="Proteomes" id="UP000632498">
    <property type="component" value="Unassembled WGS sequence"/>
</dbReference>
<feature type="transmembrane region" description="Helical" evidence="1">
    <location>
        <begin position="261"/>
        <end position="282"/>
    </location>
</feature>
<accession>A0A917FCS3</accession>
<dbReference type="AlphaFoldDB" id="A0A917FCS3"/>
<feature type="transmembrane region" description="Helical" evidence="1">
    <location>
        <begin position="182"/>
        <end position="201"/>
    </location>
</feature>
<name>A0A917FCS3_9PROT</name>
<proteinExistence type="predicted"/>
<keyword evidence="4" id="KW-1185">Reference proteome</keyword>
<gene>
    <name evidence="3" type="ORF">GCM10011332_26350</name>
</gene>
<feature type="transmembrane region" description="Helical" evidence="1">
    <location>
        <begin position="99"/>
        <end position="118"/>
    </location>
</feature>
<keyword evidence="1" id="KW-0812">Transmembrane</keyword>
<dbReference type="PANTHER" id="PTHR22911:SF135">
    <property type="entry name" value="BLR4310 PROTEIN"/>
    <property type="match status" value="1"/>
</dbReference>
<reference evidence="3" key="2">
    <citation type="submission" date="2020-09" db="EMBL/GenBank/DDBJ databases">
        <authorList>
            <person name="Sun Q."/>
            <person name="Zhou Y."/>
        </authorList>
    </citation>
    <scope>NUCLEOTIDE SEQUENCE</scope>
    <source>
        <strain evidence="3">CGMCC 1.15254</strain>
    </source>
</reference>
<comment type="caution">
    <text evidence="3">The sequence shown here is derived from an EMBL/GenBank/DDBJ whole genome shotgun (WGS) entry which is preliminary data.</text>
</comment>
<reference evidence="3" key="1">
    <citation type="journal article" date="2014" name="Int. J. Syst. Evol. Microbiol.">
        <title>Complete genome sequence of Corynebacterium casei LMG S-19264T (=DSM 44701T), isolated from a smear-ripened cheese.</title>
        <authorList>
            <consortium name="US DOE Joint Genome Institute (JGI-PGF)"/>
            <person name="Walter F."/>
            <person name="Albersmeier A."/>
            <person name="Kalinowski J."/>
            <person name="Ruckert C."/>
        </authorList>
    </citation>
    <scope>NUCLEOTIDE SEQUENCE</scope>
    <source>
        <strain evidence="3">CGMCC 1.15254</strain>
    </source>
</reference>
<dbReference type="SUPFAM" id="SSF103481">
    <property type="entry name" value="Multidrug resistance efflux transporter EmrE"/>
    <property type="match status" value="2"/>
</dbReference>
<dbReference type="InterPro" id="IPR037185">
    <property type="entry name" value="EmrE-like"/>
</dbReference>
<feature type="transmembrane region" description="Helical" evidence="1">
    <location>
        <begin position="238"/>
        <end position="255"/>
    </location>
</feature>
<evidence type="ECO:0000259" key="2">
    <source>
        <dbReference type="Pfam" id="PF00892"/>
    </source>
</evidence>
<feature type="transmembrane region" description="Helical" evidence="1">
    <location>
        <begin position="123"/>
        <end position="142"/>
    </location>
</feature>
<feature type="transmembrane region" description="Helical" evidence="1">
    <location>
        <begin position="36"/>
        <end position="53"/>
    </location>
</feature>
<evidence type="ECO:0000313" key="4">
    <source>
        <dbReference type="Proteomes" id="UP000632498"/>
    </source>
</evidence>
<feature type="domain" description="EamA" evidence="2">
    <location>
        <begin position="152"/>
        <end position="276"/>
    </location>
</feature>
<keyword evidence="1" id="KW-0472">Membrane</keyword>
<feature type="transmembrane region" description="Helical" evidence="1">
    <location>
        <begin position="74"/>
        <end position="93"/>
    </location>
</feature>
<feature type="transmembrane region" description="Helical" evidence="1">
    <location>
        <begin position="207"/>
        <end position="226"/>
    </location>
</feature>
<keyword evidence="1" id="KW-1133">Transmembrane helix</keyword>
<feature type="domain" description="EamA" evidence="2">
    <location>
        <begin position="10"/>
        <end position="141"/>
    </location>
</feature>
<dbReference type="EMBL" id="BMHV01000021">
    <property type="protein sequence ID" value="GGF71091.1"/>
    <property type="molecule type" value="Genomic_DNA"/>
</dbReference>
<dbReference type="Gene3D" id="1.10.3730.20">
    <property type="match status" value="1"/>
</dbReference>
<sequence length="288" mass="31199">MQQRPDHIQGLIFATLGALSLTPDGLLVRLVDAHDWTIVFWRGLIIACCLFLYQIFFRRRAGLKALWPAHLKEWLCIILAGFGTLFFVLSITHTTVANALVILSTMSLFAALLSLIFLKERIALRTIIAMGCAIIGIIIVFIDNLDTTGLNGKLFALACAFVTAANMTVIRSEKNINVLNVFAWGGIVVCIPTLYLAPYLVVNVQSLITLGAMGGLNAFAFVMLGLGAKYIPSAEVSLLMLLETIIGPIWVWAVLNEIPSSNAVIGGGIVVGTLALHSLASLRAHKRV</sequence>
<dbReference type="InterPro" id="IPR000620">
    <property type="entry name" value="EamA_dom"/>
</dbReference>
<dbReference type="PANTHER" id="PTHR22911">
    <property type="entry name" value="ACYL-MALONYL CONDENSING ENZYME-RELATED"/>
    <property type="match status" value="1"/>
</dbReference>
<organism evidence="3 4">
    <name type="scientific">Terasakiella brassicae</name>
    <dbReference type="NCBI Taxonomy" id="1634917"/>
    <lineage>
        <taxon>Bacteria</taxon>
        <taxon>Pseudomonadati</taxon>
        <taxon>Pseudomonadota</taxon>
        <taxon>Alphaproteobacteria</taxon>
        <taxon>Rhodospirillales</taxon>
        <taxon>Terasakiellaceae</taxon>
        <taxon>Terasakiella</taxon>
    </lineage>
</organism>
<evidence type="ECO:0000313" key="3">
    <source>
        <dbReference type="EMBL" id="GGF71091.1"/>
    </source>
</evidence>